<name>A0A1J5RH23_9ZZZZ</name>
<gene>
    <name evidence="1" type="ORF">GALL_291850</name>
</gene>
<reference evidence="1" key="1">
    <citation type="submission" date="2016-10" db="EMBL/GenBank/DDBJ databases">
        <title>Sequence of Gallionella enrichment culture.</title>
        <authorList>
            <person name="Poehlein A."/>
            <person name="Muehling M."/>
            <person name="Daniel R."/>
        </authorList>
    </citation>
    <scope>NUCLEOTIDE SEQUENCE</scope>
</reference>
<accession>A0A1J5RH23</accession>
<evidence type="ECO:0000313" key="1">
    <source>
        <dbReference type="EMBL" id="OIQ88907.1"/>
    </source>
</evidence>
<organism evidence="1">
    <name type="scientific">mine drainage metagenome</name>
    <dbReference type="NCBI Taxonomy" id="410659"/>
    <lineage>
        <taxon>unclassified sequences</taxon>
        <taxon>metagenomes</taxon>
        <taxon>ecological metagenomes</taxon>
    </lineage>
</organism>
<sequence>MTGSDLHDGFLPAPVAQPVGAPPPIVWSAQPADEAAHKLELLASWTDWLIDRYRLDQRTIPPCWPQHGELIEELAALHLAWQAAYARLAQGDAPLVWHEHFALARGRLAEAVARSGCRAGEHRLN</sequence>
<protein>
    <submittedName>
        <fullName evidence="1">Uncharacterized protein</fullName>
    </submittedName>
</protein>
<proteinExistence type="predicted"/>
<dbReference type="EMBL" id="MLJW01000352">
    <property type="protein sequence ID" value="OIQ88907.1"/>
    <property type="molecule type" value="Genomic_DNA"/>
</dbReference>
<comment type="caution">
    <text evidence="1">The sequence shown here is derived from an EMBL/GenBank/DDBJ whole genome shotgun (WGS) entry which is preliminary data.</text>
</comment>
<dbReference type="AlphaFoldDB" id="A0A1J5RH23"/>